<proteinExistence type="predicted"/>
<protein>
    <recommendedName>
        <fullName evidence="2">Gfo/Idh/MocA-like oxidoreductase N-terminal domain-containing protein</fullName>
    </recommendedName>
</protein>
<feature type="non-terminal residue" evidence="1">
    <location>
        <position position="1"/>
    </location>
</feature>
<gene>
    <name evidence="1" type="ORF">METZ01_LOCUS418669</name>
</gene>
<dbReference type="EMBL" id="UINC01164787">
    <property type="protein sequence ID" value="SVD65815.1"/>
    <property type="molecule type" value="Genomic_DNA"/>
</dbReference>
<organism evidence="1">
    <name type="scientific">marine metagenome</name>
    <dbReference type="NCBI Taxonomy" id="408172"/>
    <lineage>
        <taxon>unclassified sequences</taxon>
        <taxon>metagenomes</taxon>
        <taxon>ecological metagenomes</taxon>
    </lineage>
</organism>
<name>A0A382X5B1_9ZZZZ</name>
<sequence length="39" mass="4548">MFGNILQFGLLGFGKMGKIRHQTLKKMEHCSVQTVYEYN</sequence>
<accession>A0A382X5B1</accession>
<feature type="non-terminal residue" evidence="1">
    <location>
        <position position="39"/>
    </location>
</feature>
<evidence type="ECO:0008006" key="2">
    <source>
        <dbReference type="Google" id="ProtNLM"/>
    </source>
</evidence>
<reference evidence="1" key="1">
    <citation type="submission" date="2018-05" db="EMBL/GenBank/DDBJ databases">
        <authorList>
            <person name="Lanie J.A."/>
            <person name="Ng W.-L."/>
            <person name="Kazmierczak K.M."/>
            <person name="Andrzejewski T.M."/>
            <person name="Davidsen T.M."/>
            <person name="Wayne K.J."/>
            <person name="Tettelin H."/>
            <person name="Glass J.I."/>
            <person name="Rusch D."/>
            <person name="Podicherti R."/>
            <person name="Tsui H.-C.T."/>
            <person name="Winkler M.E."/>
        </authorList>
    </citation>
    <scope>NUCLEOTIDE SEQUENCE</scope>
</reference>
<evidence type="ECO:0000313" key="1">
    <source>
        <dbReference type="EMBL" id="SVD65815.1"/>
    </source>
</evidence>
<dbReference type="AlphaFoldDB" id="A0A382X5B1"/>